<keyword evidence="7 10" id="KW-0511">Multifunctional enzyme</keyword>
<feature type="site" description="Involved in the stabilization of negative charge on the oxyanion by the formation of the oxyanion hole" evidence="10">
    <location>
        <position position="112"/>
    </location>
</feature>
<dbReference type="PANTHER" id="PTHR23100:SF0">
    <property type="entry name" value="ARGININE BIOSYNTHESIS BIFUNCTIONAL PROTEIN ARGJ, MITOCHONDRIAL"/>
    <property type="match status" value="1"/>
</dbReference>
<dbReference type="EMBL" id="PXYW01000001">
    <property type="protein sequence ID" value="PSR35574.1"/>
    <property type="molecule type" value="Genomic_DNA"/>
</dbReference>
<dbReference type="InterPro" id="IPR016117">
    <property type="entry name" value="ArgJ-like_dom_sf"/>
</dbReference>
<dbReference type="Proteomes" id="UP000242972">
    <property type="component" value="Unassembled WGS sequence"/>
</dbReference>
<dbReference type="NCBIfam" id="NF003802">
    <property type="entry name" value="PRK05388.1"/>
    <property type="match status" value="1"/>
</dbReference>
<feature type="binding site" evidence="10">
    <location>
        <position position="401"/>
    </location>
    <ligand>
        <name>substrate</name>
    </ligand>
</feature>
<keyword evidence="10" id="KW-0963">Cytoplasm</keyword>
<feature type="chain" id="PRO_5023245210" description="Arginine biosynthesis bifunctional protein ArgJ alpha chain" evidence="10">
    <location>
        <begin position="1"/>
        <end position="189"/>
    </location>
</feature>
<organism evidence="11 12">
    <name type="scientific">Sulfobacillus benefaciens</name>
    <dbReference type="NCBI Taxonomy" id="453960"/>
    <lineage>
        <taxon>Bacteria</taxon>
        <taxon>Bacillati</taxon>
        <taxon>Bacillota</taxon>
        <taxon>Clostridia</taxon>
        <taxon>Eubacteriales</taxon>
        <taxon>Clostridiales Family XVII. Incertae Sedis</taxon>
        <taxon>Sulfobacillus</taxon>
    </lineage>
</organism>
<feature type="site" description="Involved in the stabilization of negative charge on the oxyanion by the formation of the oxyanion hole" evidence="10">
    <location>
        <position position="113"/>
    </location>
</feature>
<accession>A0A2T2XM43</accession>
<dbReference type="GO" id="GO:0005737">
    <property type="term" value="C:cytoplasm"/>
    <property type="evidence" value="ECO:0007669"/>
    <property type="project" value="UniProtKB-SubCell"/>
</dbReference>
<dbReference type="GO" id="GO:0006526">
    <property type="term" value="P:L-arginine biosynthetic process"/>
    <property type="evidence" value="ECO:0007669"/>
    <property type="project" value="UniProtKB-UniRule"/>
</dbReference>
<evidence type="ECO:0000256" key="3">
    <source>
        <dbReference type="ARBA" id="ARBA00022571"/>
    </source>
</evidence>
<evidence type="ECO:0000256" key="5">
    <source>
        <dbReference type="ARBA" id="ARBA00022679"/>
    </source>
</evidence>
<evidence type="ECO:0000256" key="4">
    <source>
        <dbReference type="ARBA" id="ARBA00022605"/>
    </source>
</evidence>
<evidence type="ECO:0000256" key="9">
    <source>
        <dbReference type="ARBA" id="ARBA00049439"/>
    </source>
</evidence>
<feature type="binding site" evidence="10">
    <location>
        <position position="179"/>
    </location>
    <ligand>
        <name>substrate</name>
    </ligand>
</feature>
<gene>
    <name evidence="10" type="primary">argJ</name>
    <name evidence="11" type="ORF">C7B46_00035</name>
</gene>
<comment type="pathway">
    <text evidence="10">Amino-acid biosynthesis; L-arginine biosynthesis; N(2)-acetyl-L-ornithine from L-glutamate: step 1/4.</text>
</comment>
<sequence>MALVEGNVSFPQGFEAYGVNAGLRKGMLDMALIWSKQPATFSGTFTTNSAKAAPVVITQSVAERGLCQAIVVNSTNANAMTGDQGYQDAVSMQTQVAQGLDLPPGLVAVASTGVIGVPLPMHLIQSGIAALVNACHSPEIPGDGIAASQAILTTDTVAKTHGVMVTLSSGTVRIGMMAKGSGMIHPQMATMLVFITTDAKVSKSVLDDLVRRGVEQSFHRISVDGDPSTNDMVLCLANGASGVEIRSADDERIFGQALVALMQYGARQIAKDGEGATHLLTVKVRGGVNESDAALKARTAVRSSLVKSAVYGADPNWGRVIAAVGSVGLEFDPGVVDLTMNGMPLLQSGQPVAFDEQRAKDLMGQEEVVFDVDLHLGDARAEAWGCDLTERYVEINARYRT</sequence>
<keyword evidence="8 10" id="KW-0012">Acyltransferase</keyword>
<dbReference type="FunFam" id="3.10.20.340:FF:000001">
    <property type="entry name" value="Arginine biosynthesis bifunctional protein ArgJ, chloroplastic"/>
    <property type="match status" value="1"/>
</dbReference>
<dbReference type="InterPro" id="IPR002813">
    <property type="entry name" value="Arg_biosynth_ArgJ"/>
</dbReference>
<keyword evidence="4 10" id="KW-0028">Amino-acid biosynthesis</keyword>
<proteinExistence type="inferred from homology"/>
<dbReference type="PANTHER" id="PTHR23100">
    <property type="entry name" value="ARGININE BIOSYNTHESIS BIFUNCTIONAL PROTEIN ARGJ"/>
    <property type="match status" value="1"/>
</dbReference>
<feature type="binding site" evidence="10">
    <location>
        <position position="396"/>
    </location>
    <ligand>
        <name>substrate</name>
    </ligand>
</feature>
<dbReference type="UniPathway" id="UPA00068">
    <property type="reaction ID" value="UER00106"/>
</dbReference>
<keyword evidence="6 10" id="KW-0068">Autocatalytic cleavage</keyword>
<dbReference type="GO" id="GO:0004042">
    <property type="term" value="F:L-glutamate N-acetyltransferase activity"/>
    <property type="evidence" value="ECO:0007669"/>
    <property type="project" value="UniProtKB-UniRule"/>
</dbReference>
<reference evidence="11 12" key="1">
    <citation type="journal article" date="2014" name="BMC Genomics">
        <title>Comparison of environmental and isolate Sulfobacillus genomes reveals diverse carbon, sulfur, nitrogen, and hydrogen metabolisms.</title>
        <authorList>
            <person name="Justice N.B."/>
            <person name="Norman A."/>
            <person name="Brown C.T."/>
            <person name="Singh A."/>
            <person name="Thomas B.C."/>
            <person name="Banfield J.F."/>
        </authorList>
    </citation>
    <scope>NUCLEOTIDE SEQUENCE [LARGE SCALE GENOMIC DNA]</scope>
    <source>
        <strain evidence="11">AMDSBA4</strain>
    </source>
</reference>
<evidence type="ECO:0000313" key="12">
    <source>
        <dbReference type="Proteomes" id="UP000242972"/>
    </source>
</evidence>
<evidence type="ECO:0000256" key="2">
    <source>
        <dbReference type="ARBA" id="ARBA00011475"/>
    </source>
</evidence>
<keyword evidence="3 10" id="KW-0055">Arginine biosynthesis</keyword>
<evidence type="ECO:0000256" key="6">
    <source>
        <dbReference type="ARBA" id="ARBA00022813"/>
    </source>
</evidence>
<dbReference type="Pfam" id="PF01960">
    <property type="entry name" value="ArgJ"/>
    <property type="match status" value="1"/>
</dbReference>
<dbReference type="AlphaFoldDB" id="A0A2T2XM43"/>
<comment type="subunit">
    <text evidence="2 10">Heterotetramer of two alpha and two beta chains.</text>
</comment>
<dbReference type="InterPro" id="IPR042195">
    <property type="entry name" value="ArgJ_beta_C"/>
</dbReference>
<feature type="binding site" evidence="10">
    <location>
        <position position="274"/>
    </location>
    <ligand>
        <name>substrate</name>
    </ligand>
</feature>
<comment type="caution">
    <text evidence="11">The sequence shown here is derived from an EMBL/GenBank/DDBJ whole genome shotgun (WGS) entry which is preliminary data.</text>
</comment>
<evidence type="ECO:0000256" key="8">
    <source>
        <dbReference type="ARBA" id="ARBA00023315"/>
    </source>
</evidence>
<dbReference type="GO" id="GO:0006592">
    <property type="term" value="P:ornithine biosynthetic process"/>
    <property type="evidence" value="ECO:0007669"/>
    <property type="project" value="TreeGrafter"/>
</dbReference>
<feature type="site" description="Cleavage; by autolysis" evidence="10">
    <location>
        <begin position="189"/>
        <end position="190"/>
    </location>
</feature>
<evidence type="ECO:0000256" key="7">
    <source>
        <dbReference type="ARBA" id="ARBA00023268"/>
    </source>
</evidence>
<dbReference type="Gene3D" id="3.60.70.12">
    <property type="entry name" value="L-amino peptidase D-ALA esterase/amidase"/>
    <property type="match status" value="1"/>
</dbReference>
<dbReference type="EC" id="2.3.1.1" evidence="10"/>
<comment type="subcellular location">
    <subcellularLocation>
        <location evidence="10">Cytoplasm</location>
    </subcellularLocation>
</comment>
<dbReference type="NCBIfam" id="TIGR00120">
    <property type="entry name" value="ArgJ"/>
    <property type="match status" value="1"/>
</dbReference>
<feature type="binding site" evidence="10">
    <location>
        <position position="190"/>
    </location>
    <ligand>
        <name>substrate</name>
    </ligand>
</feature>
<evidence type="ECO:0000256" key="10">
    <source>
        <dbReference type="HAMAP-Rule" id="MF_01106"/>
    </source>
</evidence>
<feature type="chain" id="PRO_5023245208" description="Arginine biosynthesis bifunctional protein ArgJ beta chain" evidence="10">
    <location>
        <begin position="190"/>
        <end position="401"/>
    </location>
</feature>
<dbReference type="EC" id="2.3.1.35" evidence="10"/>
<keyword evidence="5 10" id="KW-0808">Transferase</keyword>
<feature type="binding site" evidence="10">
    <location>
        <position position="153"/>
    </location>
    <ligand>
        <name>substrate</name>
    </ligand>
</feature>
<protein>
    <recommendedName>
        <fullName evidence="10">Arginine biosynthesis bifunctional protein ArgJ</fullName>
    </recommendedName>
    <domain>
        <recommendedName>
            <fullName evidence="10">Glutamate N-acetyltransferase</fullName>
            <ecNumber evidence="10">2.3.1.35</ecNumber>
        </recommendedName>
        <alternativeName>
            <fullName evidence="10">Ornithine acetyltransferase</fullName>
            <shortName evidence="10">OATase</shortName>
        </alternativeName>
        <alternativeName>
            <fullName evidence="10">Ornithine transacetylase</fullName>
        </alternativeName>
    </domain>
    <domain>
        <recommendedName>
            <fullName evidence="10">Amino-acid acetyltransferase</fullName>
            <ecNumber evidence="10">2.3.1.1</ecNumber>
        </recommendedName>
        <alternativeName>
            <fullName evidence="10">N-acetylglutamate synthase</fullName>
            <shortName evidence="10">AGSase</shortName>
        </alternativeName>
    </domain>
    <component>
        <recommendedName>
            <fullName evidence="10">Arginine biosynthesis bifunctional protein ArgJ alpha chain</fullName>
        </recommendedName>
    </component>
    <component>
        <recommendedName>
            <fullName evidence="10">Arginine biosynthesis bifunctional protein ArgJ beta chain</fullName>
        </recommendedName>
    </component>
</protein>
<comment type="function">
    <text evidence="10">Catalyzes two activities which are involved in the cyclic version of arginine biosynthesis: the synthesis of N-acetylglutamate from glutamate and acetyl-CoA as the acetyl donor, and of ornithine by transacetylation between N(2)-acetylornithine and glutamate.</text>
</comment>
<name>A0A2T2XM43_9FIRM</name>
<evidence type="ECO:0000256" key="1">
    <source>
        <dbReference type="ARBA" id="ARBA00006774"/>
    </source>
</evidence>
<comment type="catalytic activity">
    <reaction evidence="9 10">
        <text>N(2)-acetyl-L-ornithine + L-glutamate = N-acetyl-L-glutamate + L-ornithine</text>
        <dbReference type="Rhea" id="RHEA:15349"/>
        <dbReference type="ChEBI" id="CHEBI:29985"/>
        <dbReference type="ChEBI" id="CHEBI:44337"/>
        <dbReference type="ChEBI" id="CHEBI:46911"/>
        <dbReference type="ChEBI" id="CHEBI:57805"/>
        <dbReference type="EC" id="2.3.1.35"/>
    </reaction>
</comment>
<comment type="catalytic activity">
    <reaction evidence="10">
        <text>L-glutamate + acetyl-CoA = N-acetyl-L-glutamate + CoA + H(+)</text>
        <dbReference type="Rhea" id="RHEA:24292"/>
        <dbReference type="ChEBI" id="CHEBI:15378"/>
        <dbReference type="ChEBI" id="CHEBI:29985"/>
        <dbReference type="ChEBI" id="CHEBI:44337"/>
        <dbReference type="ChEBI" id="CHEBI:57287"/>
        <dbReference type="ChEBI" id="CHEBI:57288"/>
        <dbReference type="EC" id="2.3.1.1"/>
    </reaction>
</comment>
<dbReference type="CDD" id="cd02152">
    <property type="entry name" value="OAT"/>
    <property type="match status" value="1"/>
</dbReference>
<comment type="pathway">
    <text evidence="10">Amino-acid biosynthesis; L-arginine biosynthesis; L-ornithine and N-acetyl-L-glutamate from L-glutamate and N(2)-acetyl-L-ornithine (cyclic): step 1/1.</text>
</comment>
<comment type="similarity">
    <text evidence="1 10">Belongs to the ArgJ family.</text>
</comment>
<dbReference type="HAMAP" id="MF_01106">
    <property type="entry name" value="ArgJ"/>
    <property type="match status" value="1"/>
</dbReference>
<feature type="active site" description="Nucleophile" evidence="10">
    <location>
        <position position="190"/>
    </location>
</feature>
<dbReference type="GO" id="GO:0004358">
    <property type="term" value="F:L-glutamate N-acetyltransferase activity, acting on acetyl-L-ornithine as donor"/>
    <property type="evidence" value="ECO:0007669"/>
    <property type="project" value="UniProtKB-UniRule"/>
</dbReference>
<dbReference type="SUPFAM" id="SSF56266">
    <property type="entry name" value="DmpA/ArgJ-like"/>
    <property type="match status" value="1"/>
</dbReference>
<dbReference type="Gene3D" id="3.10.20.340">
    <property type="entry name" value="ArgJ beta chain, C-terminal domain"/>
    <property type="match status" value="1"/>
</dbReference>
<dbReference type="FunFam" id="3.60.70.12:FF:000001">
    <property type="entry name" value="Arginine biosynthesis bifunctional protein ArgJ, chloroplastic"/>
    <property type="match status" value="1"/>
</dbReference>
<evidence type="ECO:0000313" key="11">
    <source>
        <dbReference type="EMBL" id="PSR35574.1"/>
    </source>
</evidence>